<dbReference type="Pfam" id="PF12040">
    <property type="entry name" value="DUF3526"/>
    <property type="match status" value="1"/>
</dbReference>
<keyword evidence="1" id="KW-0472">Membrane</keyword>
<gene>
    <name evidence="2" type="ORF">BA195_05390</name>
</gene>
<dbReference type="OrthoDB" id="184009at2"/>
<feature type="transmembrane region" description="Helical" evidence="1">
    <location>
        <begin position="243"/>
        <end position="261"/>
    </location>
</feature>
<feature type="transmembrane region" description="Helical" evidence="1">
    <location>
        <begin position="130"/>
        <end position="149"/>
    </location>
</feature>
<sequence length="467" mass="53979">MIYYVIKKELQEIFRDGRFKISISIVFVLLIVALLATNKQYKTTNYQYNEAKNNERTIWESQGEKTPHSAAHYGNYIFKPKSPLSLIDQGIDKYTGVSIFLEAHSRNQAQFSNASDQTALSRSGELSVDFILLYILPLIIILIGYNSFTKEIEGKTIYILKSQGVTGWKLLLGKWVATLIPPFTILTFHFAIGAIILSSIENYGVFNWKPFGTLYLIYLLYYFVFINITLIISSLVKKSGISLVINLSFWVLACFITPKVASNLADAKYPYPTHQEFSKRISEENKKGLDGHNPWSKEAKKLEQEVLTKYKVDSVHKLPFNFSAYRMQKGEEYQAKVYQKHYAFLKEQAKNQDKIYKSLAIISPFLPTRFLSMAVAKTDYENHWNFTESAEIYRVETQGFLNGTTQKNSKYGERYVAPASTWSKLPEFKYETSSFEKILQQNSFLFLMLFVWFIITSLVLTFTNKTY</sequence>
<dbReference type="RefSeq" id="WP_068703188.1">
    <property type="nucleotide sequence ID" value="NZ_MAKX01000001.1"/>
</dbReference>
<keyword evidence="1" id="KW-0812">Transmembrane</keyword>
<proteinExistence type="predicted"/>
<name>A0A1B9Y341_9FLAO</name>
<dbReference type="EMBL" id="MAKX01000001">
    <property type="protein sequence ID" value="OCK44121.1"/>
    <property type="molecule type" value="Genomic_DNA"/>
</dbReference>
<dbReference type="STRING" id="447689.BA195_05390"/>
<evidence type="ECO:0000313" key="3">
    <source>
        <dbReference type="Proteomes" id="UP000093186"/>
    </source>
</evidence>
<dbReference type="PANTHER" id="PTHR43471">
    <property type="entry name" value="ABC TRANSPORTER PERMEASE"/>
    <property type="match status" value="1"/>
</dbReference>
<organism evidence="2 3">
    <name type="scientific">Tenacibaculum soleae</name>
    <dbReference type="NCBI Taxonomy" id="447689"/>
    <lineage>
        <taxon>Bacteria</taxon>
        <taxon>Pseudomonadati</taxon>
        <taxon>Bacteroidota</taxon>
        <taxon>Flavobacteriia</taxon>
        <taxon>Flavobacteriales</taxon>
        <taxon>Flavobacteriaceae</taxon>
        <taxon>Tenacibaculum</taxon>
    </lineage>
</organism>
<dbReference type="InterPro" id="IPR021913">
    <property type="entry name" value="DUF3526"/>
</dbReference>
<feature type="transmembrane region" description="Helical" evidence="1">
    <location>
        <begin position="444"/>
        <end position="463"/>
    </location>
</feature>
<evidence type="ECO:0000313" key="2">
    <source>
        <dbReference type="EMBL" id="OCK44121.1"/>
    </source>
</evidence>
<accession>A0A1B9Y341</accession>
<dbReference type="PANTHER" id="PTHR43471:SF1">
    <property type="entry name" value="ABC TRANSPORTER PERMEASE PROTEIN NOSY-RELATED"/>
    <property type="match status" value="1"/>
</dbReference>
<evidence type="ECO:0008006" key="4">
    <source>
        <dbReference type="Google" id="ProtNLM"/>
    </source>
</evidence>
<keyword evidence="1" id="KW-1133">Transmembrane helix</keyword>
<comment type="caution">
    <text evidence="2">The sequence shown here is derived from an EMBL/GenBank/DDBJ whole genome shotgun (WGS) entry which is preliminary data.</text>
</comment>
<protein>
    <recommendedName>
        <fullName evidence="4">ABC transporter permease</fullName>
    </recommendedName>
</protein>
<keyword evidence="3" id="KW-1185">Reference proteome</keyword>
<dbReference type="AlphaFoldDB" id="A0A1B9Y341"/>
<feature type="transmembrane region" description="Helical" evidence="1">
    <location>
        <begin position="170"/>
        <end position="196"/>
    </location>
</feature>
<reference evidence="2 3" key="1">
    <citation type="submission" date="2016-06" db="EMBL/GenBank/DDBJ databases">
        <title>Draft Genome Sequence of Tenacibaculum soleae UCD-KL19.</title>
        <authorList>
            <person name="Eisen J.A."/>
            <person name="Coil D.A."/>
            <person name="Lujan K.M."/>
        </authorList>
    </citation>
    <scope>NUCLEOTIDE SEQUENCE [LARGE SCALE GENOMIC DNA]</scope>
    <source>
        <strain evidence="2 3">UCD-KL19</strain>
    </source>
</reference>
<dbReference type="Proteomes" id="UP000093186">
    <property type="component" value="Unassembled WGS sequence"/>
</dbReference>
<feature type="transmembrane region" description="Helical" evidence="1">
    <location>
        <begin position="216"/>
        <end position="236"/>
    </location>
</feature>
<feature type="transmembrane region" description="Helical" evidence="1">
    <location>
        <begin position="21"/>
        <end position="38"/>
    </location>
</feature>
<evidence type="ECO:0000256" key="1">
    <source>
        <dbReference type="SAM" id="Phobius"/>
    </source>
</evidence>